<keyword evidence="1" id="KW-0812">Transmembrane</keyword>
<accession>A0A8S1F9D1</accession>
<comment type="caution">
    <text evidence="2">The sequence shown here is derived from an EMBL/GenBank/DDBJ whole genome shotgun (WGS) entry which is preliminary data.</text>
</comment>
<sequence length="113" mass="13338">MWSLQQIIDIIKEYFYVGIPFVALLVIFIIMKYRSRREFHRTRALLREMRQNIVPIRGYSITELGFNRMPARYREPRVPSPPPETNDEMGPYITYGVHVPGCSDEESSDNENN</sequence>
<organism evidence="2 3">
    <name type="scientific">Caenorhabditis bovis</name>
    <dbReference type="NCBI Taxonomy" id="2654633"/>
    <lineage>
        <taxon>Eukaryota</taxon>
        <taxon>Metazoa</taxon>
        <taxon>Ecdysozoa</taxon>
        <taxon>Nematoda</taxon>
        <taxon>Chromadorea</taxon>
        <taxon>Rhabditida</taxon>
        <taxon>Rhabditina</taxon>
        <taxon>Rhabditomorpha</taxon>
        <taxon>Rhabditoidea</taxon>
        <taxon>Rhabditidae</taxon>
        <taxon>Peloderinae</taxon>
        <taxon>Caenorhabditis</taxon>
    </lineage>
</organism>
<evidence type="ECO:0000313" key="2">
    <source>
        <dbReference type="EMBL" id="CAB3410354.1"/>
    </source>
</evidence>
<proteinExistence type="predicted"/>
<protein>
    <submittedName>
        <fullName evidence="2">Uncharacterized protein</fullName>
    </submittedName>
</protein>
<evidence type="ECO:0000313" key="3">
    <source>
        <dbReference type="Proteomes" id="UP000494206"/>
    </source>
</evidence>
<keyword evidence="3" id="KW-1185">Reference proteome</keyword>
<keyword evidence="1" id="KW-1133">Transmembrane helix</keyword>
<name>A0A8S1F9D1_9PELO</name>
<dbReference type="EMBL" id="CADEPM010000010">
    <property type="protein sequence ID" value="CAB3410354.1"/>
    <property type="molecule type" value="Genomic_DNA"/>
</dbReference>
<reference evidence="2 3" key="1">
    <citation type="submission" date="2020-04" db="EMBL/GenBank/DDBJ databases">
        <authorList>
            <person name="Laetsch R D."/>
            <person name="Stevens L."/>
            <person name="Kumar S."/>
            <person name="Blaxter L. M."/>
        </authorList>
    </citation>
    <scope>NUCLEOTIDE SEQUENCE [LARGE SCALE GENOMIC DNA]</scope>
</reference>
<evidence type="ECO:0000256" key="1">
    <source>
        <dbReference type="SAM" id="Phobius"/>
    </source>
</evidence>
<dbReference type="AlphaFoldDB" id="A0A8S1F9D1"/>
<feature type="transmembrane region" description="Helical" evidence="1">
    <location>
        <begin position="14"/>
        <end position="33"/>
    </location>
</feature>
<gene>
    <name evidence="2" type="ORF">CBOVIS_LOCUS11889</name>
</gene>
<keyword evidence="1" id="KW-0472">Membrane</keyword>
<dbReference type="Proteomes" id="UP000494206">
    <property type="component" value="Unassembled WGS sequence"/>
</dbReference>